<dbReference type="Gene3D" id="1.20.58.1880">
    <property type="match status" value="1"/>
</dbReference>
<sequence>ILSLKKIEETRRVAFAEIEYEEVIHGRKKSGLSPSIVRLLRYGRDFDAVAEVLGTKTSDKVKSFYTDMKADIDKMSSENLFSPVESTGSSIPVGAEAVKYNNSHHHRPASSRKLFVNPKNENSYPAGNSSAVDNMMHGDGDWEESESTREEVKMSTT</sequence>
<keyword evidence="3" id="KW-1185">Reference proteome</keyword>
<dbReference type="AlphaFoldDB" id="A0A0C2FQE1"/>
<feature type="compositionally biased region" description="Basic and acidic residues" evidence="1">
    <location>
        <begin position="136"/>
        <end position="157"/>
    </location>
</feature>
<feature type="non-terminal residue" evidence="2">
    <location>
        <position position="157"/>
    </location>
</feature>
<accession>A0A0C2FQE1</accession>
<evidence type="ECO:0008006" key="4">
    <source>
        <dbReference type="Google" id="ProtNLM"/>
    </source>
</evidence>
<evidence type="ECO:0000313" key="2">
    <source>
        <dbReference type="EMBL" id="KIH48879.1"/>
    </source>
</evidence>
<organism evidence="2 3">
    <name type="scientific">Ancylostoma duodenale</name>
    <dbReference type="NCBI Taxonomy" id="51022"/>
    <lineage>
        <taxon>Eukaryota</taxon>
        <taxon>Metazoa</taxon>
        <taxon>Ecdysozoa</taxon>
        <taxon>Nematoda</taxon>
        <taxon>Chromadorea</taxon>
        <taxon>Rhabditida</taxon>
        <taxon>Rhabditina</taxon>
        <taxon>Rhabditomorpha</taxon>
        <taxon>Strongyloidea</taxon>
        <taxon>Ancylostomatidae</taxon>
        <taxon>Ancylostomatinae</taxon>
        <taxon>Ancylostoma</taxon>
    </lineage>
</organism>
<dbReference type="Proteomes" id="UP000054047">
    <property type="component" value="Unassembled WGS sequence"/>
</dbReference>
<dbReference type="OrthoDB" id="5837097at2759"/>
<gene>
    <name evidence="2" type="ORF">ANCDUO_21048</name>
</gene>
<reference evidence="2 3" key="1">
    <citation type="submission" date="2013-12" db="EMBL/GenBank/DDBJ databases">
        <title>Draft genome of the parsitic nematode Ancylostoma duodenale.</title>
        <authorList>
            <person name="Mitreva M."/>
        </authorList>
    </citation>
    <scope>NUCLEOTIDE SEQUENCE [LARGE SCALE GENOMIC DNA]</scope>
    <source>
        <strain evidence="2 3">Zhejiang</strain>
    </source>
</reference>
<name>A0A0C2FQE1_9BILA</name>
<feature type="compositionally biased region" description="Polar residues" evidence="1">
    <location>
        <begin position="119"/>
        <end position="132"/>
    </location>
</feature>
<evidence type="ECO:0000313" key="3">
    <source>
        <dbReference type="Proteomes" id="UP000054047"/>
    </source>
</evidence>
<dbReference type="EMBL" id="KN756370">
    <property type="protein sequence ID" value="KIH48879.1"/>
    <property type="molecule type" value="Genomic_DNA"/>
</dbReference>
<feature type="non-terminal residue" evidence="2">
    <location>
        <position position="1"/>
    </location>
</feature>
<proteinExistence type="predicted"/>
<protein>
    <recommendedName>
        <fullName evidence="4">SANT domain-containing protein</fullName>
    </recommendedName>
</protein>
<evidence type="ECO:0000256" key="1">
    <source>
        <dbReference type="SAM" id="MobiDB-lite"/>
    </source>
</evidence>
<feature type="region of interest" description="Disordered" evidence="1">
    <location>
        <begin position="100"/>
        <end position="157"/>
    </location>
</feature>